<organism evidence="3 4">
    <name type="scientific">Pristionchus mayeri</name>
    <dbReference type="NCBI Taxonomy" id="1317129"/>
    <lineage>
        <taxon>Eukaryota</taxon>
        <taxon>Metazoa</taxon>
        <taxon>Ecdysozoa</taxon>
        <taxon>Nematoda</taxon>
        <taxon>Chromadorea</taxon>
        <taxon>Rhabditida</taxon>
        <taxon>Rhabditina</taxon>
        <taxon>Diplogasteromorpha</taxon>
        <taxon>Diplogasteroidea</taxon>
        <taxon>Neodiplogasteridae</taxon>
        <taxon>Pristionchus</taxon>
    </lineage>
</organism>
<evidence type="ECO:0008006" key="5">
    <source>
        <dbReference type="Google" id="ProtNLM"/>
    </source>
</evidence>
<dbReference type="PROSITE" id="PS51048">
    <property type="entry name" value="SGS"/>
    <property type="match status" value="1"/>
</dbReference>
<keyword evidence="4" id="KW-1185">Reference proteome</keyword>
<dbReference type="PROSITE" id="PS51203">
    <property type="entry name" value="CS"/>
    <property type="match status" value="1"/>
</dbReference>
<dbReference type="EMBL" id="BTRK01000003">
    <property type="protein sequence ID" value="GMR42477.1"/>
    <property type="molecule type" value="Genomic_DNA"/>
</dbReference>
<dbReference type="InterPro" id="IPR007699">
    <property type="entry name" value="SGS_dom"/>
</dbReference>
<comment type="caution">
    <text evidence="3">The sequence shown here is derived from an EMBL/GenBank/DDBJ whole genome shotgun (WGS) entry which is preliminary data.</text>
</comment>
<dbReference type="InterPro" id="IPR007052">
    <property type="entry name" value="CS_dom"/>
</dbReference>
<dbReference type="AlphaFoldDB" id="A0AAN4ZQA7"/>
<evidence type="ECO:0000313" key="3">
    <source>
        <dbReference type="EMBL" id="GMR42477.1"/>
    </source>
</evidence>
<feature type="domain" description="CS" evidence="2">
    <location>
        <begin position="1"/>
        <end position="81"/>
    </location>
</feature>
<gene>
    <name evidence="3" type="ORF">PMAYCL1PPCAC_12672</name>
</gene>
<reference evidence="4" key="1">
    <citation type="submission" date="2022-10" db="EMBL/GenBank/DDBJ databases">
        <title>Genome assembly of Pristionchus species.</title>
        <authorList>
            <person name="Yoshida K."/>
            <person name="Sommer R.J."/>
        </authorList>
    </citation>
    <scope>NUCLEOTIDE SEQUENCE [LARGE SCALE GENOMIC DNA]</scope>
    <source>
        <strain evidence="4">RS5460</strain>
    </source>
</reference>
<dbReference type="GO" id="GO:0051087">
    <property type="term" value="F:protein-folding chaperone binding"/>
    <property type="evidence" value="ECO:0007669"/>
    <property type="project" value="InterPro"/>
</dbReference>
<evidence type="ECO:0000259" key="2">
    <source>
        <dbReference type="PROSITE" id="PS51203"/>
    </source>
</evidence>
<name>A0AAN4ZQA7_9BILA</name>
<dbReference type="Proteomes" id="UP001328107">
    <property type="component" value="Unassembled WGS sequence"/>
</dbReference>
<dbReference type="Pfam" id="PF05002">
    <property type="entry name" value="SGS"/>
    <property type="match status" value="1"/>
</dbReference>
<feature type="non-terminal residue" evidence="3">
    <location>
        <position position="1"/>
    </location>
</feature>
<proteinExistence type="predicted"/>
<dbReference type="PANTHER" id="PTHR45862">
    <property type="entry name" value="PROTEIN SGT1 HOMOLOG"/>
    <property type="match status" value="1"/>
</dbReference>
<evidence type="ECO:0000313" key="4">
    <source>
        <dbReference type="Proteomes" id="UP001328107"/>
    </source>
</evidence>
<dbReference type="Gene3D" id="2.60.40.790">
    <property type="match status" value="1"/>
</dbReference>
<protein>
    <recommendedName>
        <fullName evidence="5">SGS domain-containing protein</fullName>
    </recommendedName>
</protein>
<accession>A0AAN4ZQA7</accession>
<dbReference type="SUPFAM" id="SSF49764">
    <property type="entry name" value="HSP20-like chaperones"/>
    <property type="match status" value="1"/>
</dbReference>
<dbReference type="InterPro" id="IPR044563">
    <property type="entry name" value="Sgt1-like"/>
</dbReference>
<feature type="domain" description="SGS" evidence="1">
    <location>
        <begin position="89"/>
        <end position="182"/>
    </location>
</feature>
<dbReference type="InterPro" id="IPR008978">
    <property type="entry name" value="HSP20-like_chaperone"/>
</dbReference>
<sequence>HDMFQTDSLVTLTIFKKGCSLETCKVSFCSREMTVREGEEVIFTGVLGGEVKKDHITLKVTPSKVEVGMPKVVAGRWSDLLEKKEEGESSEGIRVEGGKKNWDKIEKEAVKEEEEEEVSGDAAVQRMFKKIYGDADDDVKKAMMKSYQESGGTVLSTNWAEIRSKKTEVKPPDSMEYKKFQQ</sequence>
<evidence type="ECO:0000259" key="1">
    <source>
        <dbReference type="PROSITE" id="PS51048"/>
    </source>
</evidence>
<dbReference type="Pfam" id="PF04969">
    <property type="entry name" value="CS"/>
    <property type="match status" value="1"/>
</dbReference>